<dbReference type="STRING" id="937777.Deipe_1010"/>
<dbReference type="Pfam" id="PF03572">
    <property type="entry name" value="Peptidase_S41"/>
    <property type="match status" value="1"/>
</dbReference>
<dbReference type="InterPro" id="IPR029045">
    <property type="entry name" value="ClpP/crotonase-like_dom_sf"/>
</dbReference>
<dbReference type="EMBL" id="CP003382">
    <property type="protein sequence ID" value="AFZ66574.1"/>
    <property type="molecule type" value="Genomic_DNA"/>
</dbReference>
<dbReference type="AlphaFoldDB" id="K9ZZF1"/>
<dbReference type="PANTHER" id="PTHR32060:SF30">
    <property type="entry name" value="CARBOXY-TERMINAL PROCESSING PROTEASE CTPA"/>
    <property type="match status" value="1"/>
</dbReference>
<keyword evidence="3" id="KW-0645">Protease</keyword>
<evidence type="ECO:0000313" key="3">
    <source>
        <dbReference type="EMBL" id="AFZ66574.1"/>
    </source>
</evidence>
<dbReference type="Gene3D" id="3.30.750.44">
    <property type="match status" value="1"/>
</dbReference>
<dbReference type="Proteomes" id="UP000010467">
    <property type="component" value="Chromosome"/>
</dbReference>
<dbReference type="InterPro" id="IPR001478">
    <property type="entry name" value="PDZ"/>
</dbReference>
<keyword evidence="1" id="KW-0732">Signal</keyword>
<dbReference type="GO" id="GO:0007165">
    <property type="term" value="P:signal transduction"/>
    <property type="evidence" value="ECO:0007669"/>
    <property type="project" value="TreeGrafter"/>
</dbReference>
<dbReference type="SMART" id="SM00228">
    <property type="entry name" value="PDZ"/>
    <property type="match status" value="1"/>
</dbReference>
<dbReference type="PANTHER" id="PTHR32060">
    <property type="entry name" value="TAIL-SPECIFIC PROTEASE"/>
    <property type="match status" value="1"/>
</dbReference>
<dbReference type="SMART" id="SM00245">
    <property type="entry name" value="TSPc"/>
    <property type="match status" value="1"/>
</dbReference>
<gene>
    <name evidence="3" type="ordered locus">Deipe_1010</name>
</gene>
<dbReference type="GO" id="GO:0006508">
    <property type="term" value="P:proteolysis"/>
    <property type="evidence" value="ECO:0007669"/>
    <property type="project" value="UniProtKB-KW"/>
</dbReference>
<accession>K9ZZF1</accession>
<reference evidence="4" key="1">
    <citation type="submission" date="2012-03" db="EMBL/GenBank/DDBJ databases">
        <title>Complete sequence of chromosome of Deinococcus peraridilitoris DSM 19664.</title>
        <authorList>
            <person name="Lucas S."/>
            <person name="Copeland A."/>
            <person name="Lapidus A."/>
            <person name="Glavina del Rio T."/>
            <person name="Dalin E."/>
            <person name="Tice H."/>
            <person name="Bruce D."/>
            <person name="Goodwin L."/>
            <person name="Pitluck S."/>
            <person name="Peters L."/>
            <person name="Mikhailova N."/>
            <person name="Lu M."/>
            <person name="Kyrpides N."/>
            <person name="Mavromatis K."/>
            <person name="Ivanova N."/>
            <person name="Brettin T."/>
            <person name="Detter J.C."/>
            <person name="Han C."/>
            <person name="Larimer F."/>
            <person name="Land M."/>
            <person name="Hauser L."/>
            <person name="Markowitz V."/>
            <person name="Cheng J.-F."/>
            <person name="Hugenholtz P."/>
            <person name="Woyke T."/>
            <person name="Wu D."/>
            <person name="Pukall R."/>
            <person name="Steenblock K."/>
            <person name="Brambilla E."/>
            <person name="Klenk H.-P."/>
            <person name="Eisen J.A."/>
        </authorList>
    </citation>
    <scope>NUCLEOTIDE SEQUENCE [LARGE SCALE GENOMIC DNA]</scope>
    <source>
        <strain evidence="4">DSM 19664 / LMG 22246 / CIP 109416 / KR-200</strain>
    </source>
</reference>
<dbReference type="PATRIC" id="fig|937777.3.peg.1011"/>
<dbReference type="InterPro" id="IPR005151">
    <property type="entry name" value="Tail-specific_protease"/>
</dbReference>
<dbReference type="SUPFAM" id="SSF52096">
    <property type="entry name" value="ClpP/crotonase"/>
    <property type="match status" value="1"/>
</dbReference>
<keyword evidence="3" id="KW-0378">Hydrolase</keyword>
<dbReference type="Gene3D" id="3.90.226.10">
    <property type="entry name" value="2-enoyl-CoA Hydratase, Chain A, domain 1"/>
    <property type="match status" value="1"/>
</dbReference>
<dbReference type="SUPFAM" id="SSF50156">
    <property type="entry name" value="PDZ domain-like"/>
    <property type="match status" value="1"/>
</dbReference>
<dbReference type="CDD" id="cd06567">
    <property type="entry name" value="Peptidase_S41"/>
    <property type="match status" value="1"/>
</dbReference>
<sequence>MNRQLIALAAALSVSLAGAASPAQTLFDSVSQLLQNRYGGLSTVNRTELTQQFQQKLNEACAKEGEACAYNTAYPVIEEQIRALGDHHTFFNRPEAFQEFKARSTGGSRLQYGIKLRDLSGGDQVVTEVVPGSAAFGVGLKRGDRLVGIDGQKYSYDLLRESRTKGAPIRLDVRRGDEALSVSVAASVSTTRDLPRAEYLGDVAVIRIPTFIAGGGVAQGVHDLVNEAKRRGVRGIVVDLRDNGGGDLRECDMSISAFVPSFTRVAKTARGDSATTVAGGTYREGFGSYQAVRDPAFWEGPMAVLVSKSSASCSEFFAREVQYARRGQVVGEATAGVGNTATQVFELPGEAAIQLTTVHYVKPDGTPYGERITPDVAGADDFELLARGQDVLLQKGLEILKASVAGTPVN</sequence>
<organism evidence="3 4">
    <name type="scientific">Deinococcus peraridilitoris (strain DSM 19664 / LMG 22246 / CIP 109416 / KR-200)</name>
    <dbReference type="NCBI Taxonomy" id="937777"/>
    <lineage>
        <taxon>Bacteria</taxon>
        <taxon>Thermotogati</taxon>
        <taxon>Deinococcota</taxon>
        <taxon>Deinococci</taxon>
        <taxon>Deinococcales</taxon>
        <taxon>Deinococcaceae</taxon>
        <taxon>Deinococcus</taxon>
    </lineage>
</organism>
<dbReference type="GO" id="GO:0008236">
    <property type="term" value="F:serine-type peptidase activity"/>
    <property type="evidence" value="ECO:0007669"/>
    <property type="project" value="InterPro"/>
</dbReference>
<dbReference type="PROSITE" id="PS50106">
    <property type="entry name" value="PDZ"/>
    <property type="match status" value="1"/>
</dbReference>
<dbReference type="GO" id="GO:0004175">
    <property type="term" value="F:endopeptidase activity"/>
    <property type="evidence" value="ECO:0007669"/>
    <property type="project" value="TreeGrafter"/>
</dbReference>
<dbReference type="HOGENOM" id="CLU_048404_0_0_0"/>
<evidence type="ECO:0000259" key="2">
    <source>
        <dbReference type="PROSITE" id="PS50106"/>
    </source>
</evidence>
<dbReference type="RefSeq" id="WP_015234884.1">
    <property type="nucleotide sequence ID" value="NC_019793.1"/>
</dbReference>
<dbReference type="Pfam" id="PF00595">
    <property type="entry name" value="PDZ"/>
    <property type="match status" value="1"/>
</dbReference>
<evidence type="ECO:0000313" key="4">
    <source>
        <dbReference type="Proteomes" id="UP000010467"/>
    </source>
</evidence>
<feature type="domain" description="PDZ" evidence="2">
    <location>
        <begin position="103"/>
        <end position="177"/>
    </location>
</feature>
<dbReference type="InterPro" id="IPR036034">
    <property type="entry name" value="PDZ_sf"/>
</dbReference>
<keyword evidence="4" id="KW-1185">Reference proteome</keyword>
<feature type="signal peptide" evidence="1">
    <location>
        <begin position="1"/>
        <end position="19"/>
    </location>
</feature>
<dbReference type="Gene3D" id="2.30.42.10">
    <property type="match status" value="1"/>
</dbReference>
<feature type="chain" id="PRO_5003938922" evidence="1">
    <location>
        <begin position="20"/>
        <end position="410"/>
    </location>
</feature>
<dbReference type="eggNOG" id="COG0793">
    <property type="taxonomic scope" value="Bacteria"/>
</dbReference>
<protein>
    <submittedName>
        <fullName evidence="3">Periplasmic protease</fullName>
    </submittedName>
</protein>
<name>K9ZZF1_DEIPD</name>
<dbReference type="GO" id="GO:0030288">
    <property type="term" value="C:outer membrane-bounded periplasmic space"/>
    <property type="evidence" value="ECO:0007669"/>
    <property type="project" value="TreeGrafter"/>
</dbReference>
<dbReference type="OrthoDB" id="9812068at2"/>
<evidence type="ECO:0000256" key="1">
    <source>
        <dbReference type="SAM" id="SignalP"/>
    </source>
</evidence>
<dbReference type="KEGG" id="dpd:Deipe_1010"/>
<proteinExistence type="predicted"/>